<proteinExistence type="predicted"/>
<feature type="compositionally biased region" description="Low complexity" evidence="1">
    <location>
        <begin position="187"/>
        <end position="214"/>
    </location>
</feature>
<keyword evidence="3" id="KW-1185">Reference proteome</keyword>
<evidence type="ECO:0000256" key="1">
    <source>
        <dbReference type="SAM" id="MobiDB-lite"/>
    </source>
</evidence>
<dbReference type="EMBL" id="JAUCMN010000010">
    <property type="protein sequence ID" value="MDM7892727.1"/>
    <property type="molecule type" value="Genomic_DNA"/>
</dbReference>
<gene>
    <name evidence="2" type="ORF">QUG93_13610</name>
</gene>
<accession>A0ABT7TUZ5</accession>
<dbReference type="SUPFAM" id="SSF53756">
    <property type="entry name" value="UDP-Glycosyltransferase/glycogen phosphorylase"/>
    <property type="match status" value="1"/>
</dbReference>
<comment type="caution">
    <text evidence="2">The sequence shown here is derived from an EMBL/GenBank/DDBJ whole genome shotgun (WGS) entry which is preliminary data.</text>
</comment>
<reference evidence="2 3" key="1">
    <citation type="submission" date="2023-06" db="EMBL/GenBank/DDBJ databases">
        <authorList>
            <person name="Feng G."/>
            <person name="Li J."/>
            <person name="Zhu H."/>
        </authorList>
    </citation>
    <scope>NUCLEOTIDE SEQUENCE [LARGE SCALE GENOMIC DNA]</scope>
    <source>
        <strain evidence="2 3">RHCKG28</strain>
    </source>
</reference>
<organism evidence="2 3">
    <name type="scientific">Curtobacterium caseinilyticum</name>
    <dbReference type="NCBI Taxonomy" id="3055137"/>
    <lineage>
        <taxon>Bacteria</taxon>
        <taxon>Bacillati</taxon>
        <taxon>Actinomycetota</taxon>
        <taxon>Actinomycetes</taxon>
        <taxon>Micrococcales</taxon>
        <taxon>Microbacteriaceae</taxon>
        <taxon>Curtobacterium</taxon>
    </lineage>
</organism>
<evidence type="ECO:0008006" key="4">
    <source>
        <dbReference type="Google" id="ProtNLM"/>
    </source>
</evidence>
<protein>
    <recommendedName>
        <fullName evidence="4">Glycosyltransferase involved in cell wall biosynthesis</fullName>
    </recommendedName>
</protein>
<dbReference type="RefSeq" id="WP_289474673.1">
    <property type="nucleotide sequence ID" value="NZ_JAUCMN010000010.1"/>
</dbReference>
<sequence length="397" mass="42432">MPNDLVRRAVGRLRRTLTGGRPAPGPPQPPVVGYVVAGADGAHPASAHVRVVRRTEHLAASGTARVRQVDPAAVVDGSDTTPYRSVLVQRDVLPRALVAPFAEALRARGTRLVAEVDDDFFTESGRQRLARAEYDPDRLASIDALVRTADTVVVSTDELDRVVRPLARRTVVVPNALDPTLWTVPDDGAAPSGAAPSGVDASGVDASGADAPGVEASGVDAVRPTGEHRVLYMGTLTHGADLALLRDVFTDLVAPDGLPVRLEVIGVTEDPDDGWYRRIEVPDGHYPAFARWLVAHRGRWRAGVAPLEDAVFNRAKSDLKALEYTALDLPAVVSARPSYRVAGQHGITTVPDDPGAWRAAVTAAVARGYADPTAADWVRRERFIGRDGDTWRDVLLG</sequence>
<evidence type="ECO:0000313" key="3">
    <source>
        <dbReference type="Proteomes" id="UP001236404"/>
    </source>
</evidence>
<feature type="region of interest" description="Disordered" evidence="1">
    <location>
        <begin position="187"/>
        <end position="219"/>
    </location>
</feature>
<name>A0ABT7TUZ5_9MICO</name>
<evidence type="ECO:0000313" key="2">
    <source>
        <dbReference type="EMBL" id="MDM7892727.1"/>
    </source>
</evidence>
<dbReference type="Gene3D" id="3.40.50.2000">
    <property type="entry name" value="Glycogen Phosphorylase B"/>
    <property type="match status" value="1"/>
</dbReference>
<dbReference type="Proteomes" id="UP001236404">
    <property type="component" value="Unassembled WGS sequence"/>
</dbReference>